<dbReference type="GO" id="GO:0006883">
    <property type="term" value="P:intracellular sodium ion homeostasis"/>
    <property type="evidence" value="ECO:0007669"/>
    <property type="project" value="TreeGrafter"/>
</dbReference>
<reference evidence="8 9" key="1">
    <citation type="submission" date="2021-06" db="EMBL/GenBank/DDBJ databases">
        <title>Caerostris extrusa draft genome.</title>
        <authorList>
            <person name="Kono N."/>
            <person name="Arakawa K."/>
        </authorList>
    </citation>
    <scope>NUCLEOTIDE SEQUENCE [LARGE SCALE GENOMIC DNA]</scope>
</reference>
<feature type="compositionally biased region" description="Polar residues" evidence="7">
    <location>
        <begin position="237"/>
        <end position="249"/>
    </location>
</feature>
<comment type="similarity">
    <text evidence="2">Belongs to the X(+)/potassium ATPases subunit beta family.</text>
</comment>
<comment type="caution">
    <text evidence="8">The sequence shown here is derived from an EMBL/GenBank/DDBJ whole genome shotgun (WGS) entry which is preliminary data.</text>
</comment>
<dbReference type="GO" id="GO:1990573">
    <property type="term" value="P:potassium ion import across plasma membrane"/>
    <property type="evidence" value="ECO:0007669"/>
    <property type="project" value="TreeGrafter"/>
</dbReference>
<organism evidence="8 9">
    <name type="scientific">Caerostris extrusa</name>
    <name type="common">Bark spider</name>
    <name type="synonym">Caerostris bankana</name>
    <dbReference type="NCBI Taxonomy" id="172846"/>
    <lineage>
        <taxon>Eukaryota</taxon>
        <taxon>Metazoa</taxon>
        <taxon>Ecdysozoa</taxon>
        <taxon>Arthropoda</taxon>
        <taxon>Chelicerata</taxon>
        <taxon>Arachnida</taxon>
        <taxon>Araneae</taxon>
        <taxon>Araneomorphae</taxon>
        <taxon>Entelegynae</taxon>
        <taxon>Araneoidea</taxon>
        <taxon>Araneidae</taxon>
        <taxon>Caerostris</taxon>
    </lineage>
</organism>
<dbReference type="GO" id="GO:0036376">
    <property type="term" value="P:sodium ion export across plasma membrane"/>
    <property type="evidence" value="ECO:0007669"/>
    <property type="project" value="TreeGrafter"/>
</dbReference>
<keyword evidence="6" id="KW-0472">Membrane</keyword>
<dbReference type="AlphaFoldDB" id="A0AAV4XSE5"/>
<keyword evidence="4" id="KW-0735">Signal-anchor</keyword>
<sequence>MSSLGFHHASHPELPGDSPSQLASAPRQLRHQAEQQHSLLRLSTRSWASRTTASRAGTPPGCPRQPRIVGAFDDLSRKYPESHGKVYRNCWLRTRALTTPQAFYDNSWLSEMCTRQNSYGYEESGGYYSPCFILRLEKTADWVPRFTDFVPSEISDHYDPSFTPVLCFVKKTRGLATLPNLQVYPPKGFSHLFFPVSKFDPALYLPPMVAVKLTRVPRAVNVTVGARSSLPMPTCCGTTEGPSSLSEQPESFCVTHSDSED</sequence>
<dbReference type="PANTHER" id="PTHR11523:SF28">
    <property type="entry name" value="NA_K-ATPASE BETA SUBUNIT ISOFORM 4-RELATED"/>
    <property type="match status" value="1"/>
</dbReference>
<dbReference type="Proteomes" id="UP001054945">
    <property type="component" value="Unassembled WGS sequence"/>
</dbReference>
<dbReference type="GO" id="GO:0030007">
    <property type="term" value="P:intracellular potassium ion homeostasis"/>
    <property type="evidence" value="ECO:0007669"/>
    <property type="project" value="TreeGrafter"/>
</dbReference>
<name>A0AAV4XSE5_CAEEX</name>
<comment type="subcellular location">
    <subcellularLocation>
        <location evidence="1">Membrane</location>
        <topology evidence="1">Single-pass type II membrane protein</topology>
    </subcellularLocation>
</comment>
<feature type="region of interest" description="Disordered" evidence="7">
    <location>
        <begin position="237"/>
        <end position="261"/>
    </location>
</feature>
<dbReference type="InterPro" id="IPR038702">
    <property type="entry name" value="Na/K_ATPase_sub_beta_sf"/>
</dbReference>
<dbReference type="InterPro" id="IPR000402">
    <property type="entry name" value="Na/K_ATPase_sub_beta"/>
</dbReference>
<keyword evidence="3" id="KW-0812">Transmembrane</keyword>
<proteinExistence type="inferred from homology"/>
<accession>A0AAV4XSE5</accession>
<keyword evidence="9" id="KW-1185">Reference proteome</keyword>
<dbReference type="GO" id="GO:0001671">
    <property type="term" value="F:ATPase activator activity"/>
    <property type="evidence" value="ECO:0007669"/>
    <property type="project" value="TreeGrafter"/>
</dbReference>
<evidence type="ECO:0000256" key="3">
    <source>
        <dbReference type="ARBA" id="ARBA00022692"/>
    </source>
</evidence>
<evidence type="ECO:0000256" key="1">
    <source>
        <dbReference type="ARBA" id="ARBA00004606"/>
    </source>
</evidence>
<evidence type="ECO:0000313" key="9">
    <source>
        <dbReference type="Proteomes" id="UP001054945"/>
    </source>
</evidence>
<evidence type="ECO:0000256" key="2">
    <source>
        <dbReference type="ARBA" id="ARBA00005876"/>
    </source>
</evidence>
<dbReference type="EMBL" id="BPLR01000859">
    <property type="protein sequence ID" value="GIY97947.1"/>
    <property type="molecule type" value="Genomic_DNA"/>
</dbReference>
<dbReference type="GO" id="GO:0005890">
    <property type="term" value="C:sodium:potassium-exchanging ATPase complex"/>
    <property type="evidence" value="ECO:0007669"/>
    <property type="project" value="InterPro"/>
</dbReference>
<protein>
    <submittedName>
        <fullName evidence="8">Uncharacterized protein</fullName>
    </submittedName>
</protein>
<dbReference type="Gene3D" id="2.60.40.1660">
    <property type="entry name" value="Na, k-atpase alpha subunit"/>
    <property type="match status" value="1"/>
</dbReference>
<evidence type="ECO:0000256" key="6">
    <source>
        <dbReference type="ARBA" id="ARBA00023136"/>
    </source>
</evidence>
<evidence type="ECO:0000256" key="7">
    <source>
        <dbReference type="SAM" id="MobiDB-lite"/>
    </source>
</evidence>
<evidence type="ECO:0000256" key="4">
    <source>
        <dbReference type="ARBA" id="ARBA00022968"/>
    </source>
</evidence>
<feature type="compositionally biased region" description="Low complexity" evidence="7">
    <location>
        <begin position="38"/>
        <end position="56"/>
    </location>
</feature>
<keyword evidence="5" id="KW-1133">Transmembrane helix</keyword>
<evidence type="ECO:0000313" key="8">
    <source>
        <dbReference type="EMBL" id="GIY97947.1"/>
    </source>
</evidence>
<dbReference type="PANTHER" id="PTHR11523">
    <property type="entry name" value="SODIUM/POTASSIUM-DEPENDENT ATPASE BETA SUBUNIT"/>
    <property type="match status" value="1"/>
</dbReference>
<gene>
    <name evidence="8" type="primary">AVEN_144977_1</name>
    <name evidence="8" type="ORF">CEXT_587161</name>
</gene>
<feature type="region of interest" description="Disordered" evidence="7">
    <location>
        <begin position="1"/>
        <end position="67"/>
    </location>
</feature>
<dbReference type="Pfam" id="PF00287">
    <property type="entry name" value="Na_K-ATPase"/>
    <property type="match status" value="1"/>
</dbReference>
<evidence type="ECO:0000256" key="5">
    <source>
        <dbReference type="ARBA" id="ARBA00022989"/>
    </source>
</evidence>